<keyword evidence="2" id="KW-1185">Reference proteome</keyword>
<dbReference type="EMBL" id="CAJVPU010003856">
    <property type="protein sequence ID" value="CAG8524290.1"/>
    <property type="molecule type" value="Genomic_DNA"/>
</dbReference>
<name>A0ACA9LFM7_9GLOM</name>
<proteinExistence type="predicted"/>
<sequence>MDSFLLTNSLLRNLLRIQRYLQESSAAIICITDDTIEFLDEQGEPTEIIIASDINGAASNENLQKVEDPALEIEKPKGELDSANG</sequence>
<organism evidence="1 2">
    <name type="scientific">Dentiscutata heterogama</name>
    <dbReference type="NCBI Taxonomy" id="1316150"/>
    <lineage>
        <taxon>Eukaryota</taxon>
        <taxon>Fungi</taxon>
        <taxon>Fungi incertae sedis</taxon>
        <taxon>Mucoromycota</taxon>
        <taxon>Glomeromycotina</taxon>
        <taxon>Glomeromycetes</taxon>
        <taxon>Diversisporales</taxon>
        <taxon>Gigasporaceae</taxon>
        <taxon>Dentiscutata</taxon>
    </lineage>
</organism>
<evidence type="ECO:0000313" key="2">
    <source>
        <dbReference type="Proteomes" id="UP000789702"/>
    </source>
</evidence>
<reference evidence="1" key="1">
    <citation type="submission" date="2021-06" db="EMBL/GenBank/DDBJ databases">
        <authorList>
            <person name="Kallberg Y."/>
            <person name="Tangrot J."/>
            <person name="Rosling A."/>
        </authorList>
    </citation>
    <scope>NUCLEOTIDE SEQUENCE</scope>
    <source>
        <strain evidence="1">IL203A</strain>
    </source>
</reference>
<accession>A0ACA9LFM7</accession>
<evidence type="ECO:0000313" key="1">
    <source>
        <dbReference type="EMBL" id="CAG8524290.1"/>
    </source>
</evidence>
<protein>
    <submittedName>
        <fullName evidence="1">12612_t:CDS:1</fullName>
    </submittedName>
</protein>
<dbReference type="Proteomes" id="UP000789702">
    <property type="component" value="Unassembled WGS sequence"/>
</dbReference>
<comment type="caution">
    <text evidence="1">The sequence shown here is derived from an EMBL/GenBank/DDBJ whole genome shotgun (WGS) entry which is preliminary data.</text>
</comment>
<gene>
    <name evidence="1" type="ORF">DHETER_LOCUS4071</name>
</gene>